<gene>
    <name evidence="1" type="ORF">NOV18_20000</name>
</gene>
<sequence length="112" mass="11959">MKITDLDLSKMIPEISVAVSSFVFGDLDPAAPAKTWIDRASLQGEVMGRIMAVLVNEEICPESIAQDVERCVGHMQDKIINEFRAGIGPGGAISASMVADELARKRAGTDAL</sequence>
<dbReference type="AlphaFoldDB" id="A0AAJ5LHW7"/>
<dbReference type="Proteomes" id="UP001058744">
    <property type="component" value="Chromosome"/>
</dbReference>
<dbReference type="RefSeq" id="WP_256381828.1">
    <property type="nucleotide sequence ID" value="NZ_CP101700.1"/>
</dbReference>
<evidence type="ECO:0000313" key="2">
    <source>
        <dbReference type="Proteomes" id="UP001058744"/>
    </source>
</evidence>
<organism evidence="1 2">
    <name type="scientific">Pseudomonas asiatica</name>
    <dbReference type="NCBI Taxonomy" id="2219225"/>
    <lineage>
        <taxon>Bacteria</taxon>
        <taxon>Pseudomonadati</taxon>
        <taxon>Pseudomonadota</taxon>
        <taxon>Gammaproteobacteria</taxon>
        <taxon>Pseudomonadales</taxon>
        <taxon>Pseudomonadaceae</taxon>
        <taxon>Pseudomonas</taxon>
    </lineage>
</organism>
<dbReference type="EMBL" id="CP101700">
    <property type="protein sequence ID" value="UUC17530.1"/>
    <property type="molecule type" value="Genomic_DNA"/>
</dbReference>
<proteinExistence type="predicted"/>
<protein>
    <submittedName>
        <fullName evidence="1">Uncharacterized protein</fullName>
    </submittedName>
</protein>
<accession>A0AAJ5LHW7</accession>
<evidence type="ECO:0000313" key="1">
    <source>
        <dbReference type="EMBL" id="UUC17530.1"/>
    </source>
</evidence>
<name>A0AAJ5LHW7_9PSED</name>
<reference evidence="1" key="1">
    <citation type="submission" date="2022-07" db="EMBL/GenBank/DDBJ databases">
        <title>Complete genome of MD9.</title>
        <authorList>
            <person name="Cao G."/>
        </authorList>
    </citation>
    <scope>NUCLEOTIDE SEQUENCE</scope>
    <source>
        <strain evidence="1">MD9</strain>
    </source>
</reference>